<proteinExistence type="predicted"/>
<reference evidence="1" key="1">
    <citation type="submission" date="2020-04" db="EMBL/GenBank/DDBJ databases">
        <authorList>
            <person name="Broberg M."/>
        </authorList>
    </citation>
    <scope>NUCLEOTIDE SEQUENCE</scope>
</reference>
<keyword evidence="2" id="KW-1185">Reference proteome</keyword>
<protein>
    <submittedName>
        <fullName evidence="1">Uncharacterized protein</fullName>
    </submittedName>
</protein>
<accession>A0ACA9U5H8</accession>
<comment type="caution">
    <text evidence="1">The sequence shown here is derived from an EMBL/GenBank/DDBJ whole genome shotgun (WGS) entry which is preliminary data.</text>
</comment>
<gene>
    <name evidence="1" type="ORF">CRV2_00015751</name>
</gene>
<name>A0ACA9U5H8_BIOOC</name>
<reference evidence="1" key="2">
    <citation type="submission" date="2021-10" db="EMBL/GenBank/DDBJ databases">
        <authorList>
            <person name="Piombo E."/>
        </authorList>
    </citation>
    <scope>NUCLEOTIDE SEQUENCE</scope>
</reference>
<dbReference type="Proteomes" id="UP000836387">
    <property type="component" value="Unassembled WGS sequence"/>
</dbReference>
<evidence type="ECO:0000313" key="2">
    <source>
        <dbReference type="Proteomes" id="UP000836387"/>
    </source>
</evidence>
<dbReference type="EMBL" id="CADEHS020000026">
    <property type="protein sequence ID" value="CAG9948565.1"/>
    <property type="molecule type" value="Genomic_DNA"/>
</dbReference>
<evidence type="ECO:0000313" key="1">
    <source>
        <dbReference type="EMBL" id="CAG9948565.1"/>
    </source>
</evidence>
<organism evidence="1 2">
    <name type="scientific">Clonostachys rosea f. rosea IK726</name>
    <dbReference type="NCBI Taxonomy" id="1349383"/>
    <lineage>
        <taxon>Eukaryota</taxon>
        <taxon>Fungi</taxon>
        <taxon>Dikarya</taxon>
        <taxon>Ascomycota</taxon>
        <taxon>Pezizomycotina</taxon>
        <taxon>Sordariomycetes</taxon>
        <taxon>Hypocreomycetidae</taxon>
        <taxon>Hypocreales</taxon>
        <taxon>Bionectriaceae</taxon>
        <taxon>Clonostachys</taxon>
    </lineage>
</organism>
<sequence>MIYGGKAAALNTCRHHTSPVSRRHEDRLSYHRLQTSVAGRNQPSTTRQPGACLQEFFAHDLIVKYLESLGFQTRRSTWNLETSFEALYGDGGRQVVFCAEYDALPEIGHACGLNLIAYSSVGAFLGAAHPMATLGIHGCLRLLGTPAEEGLCGKAALIEAGAFNPPEDIAAAIYGTRHPRVADEVRLRDIWYRWLQGINALDDAVAAYSNISLLRQQMITGCKVNFQTSPSFMKMRANNTLCDAYVEDMASLCVSVVKDGETTPTSTDMGNVSYVVPSFHGGFAIPADATTTLHTPTFASAARTEAAHDSAIQAAKEMAMMAIRVLVDDNIAAATRADIEKDED</sequence>